<dbReference type="SUPFAM" id="SSF101941">
    <property type="entry name" value="NAC domain"/>
    <property type="match status" value="1"/>
</dbReference>
<dbReference type="GO" id="GO:0006355">
    <property type="term" value="P:regulation of DNA-templated transcription"/>
    <property type="evidence" value="ECO:0007669"/>
    <property type="project" value="InterPro"/>
</dbReference>
<organism evidence="7 8">
    <name type="scientific">Vigna radiata var. radiata</name>
    <name type="common">Mung bean</name>
    <name type="synonym">Phaseolus aureus</name>
    <dbReference type="NCBI Taxonomy" id="3916"/>
    <lineage>
        <taxon>Eukaryota</taxon>
        <taxon>Viridiplantae</taxon>
        <taxon>Streptophyta</taxon>
        <taxon>Embryophyta</taxon>
        <taxon>Tracheophyta</taxon>
        <taxon>Spermatophyta</taxon>
        <taxon>Magnoliopsida</taxon>
        <taxon>eudicotyledons</taxon>
        <taxon>Gunneridae</taxon>
        <taxon>Pentapetalae</taxon>
        <taxon>rosids</taxon>
        <taxon>fabids</taxon>
        <taxon>Fabales</taxon>
        <taxon>Fabaceae</taxon>
        <taxon>Papilionoideae</taxon>
        <taxon>50 kb inversion clade</taxon>
        <taxon>NPAAA clade</taxon>
        <taxon>indigoferoid/millettioid clade</taxon>
        <taxon>Phaseoleae</taxon>
        <taxon>Vigna</taxon>
    </lineage>
</organism>
<dbReference type="Pfam" id="PF02365">
    <property type="entry name" value="NAM"/>
    <property type="match status" value="1"/>
</dbReference>
<evidence type="ECO:0000313" key="8">
    <source>
        <dbReference type="RefSeq" id="XP_022634286.1"/>
    </source>
</evidence>
<dbReference type="PROSITE" id="PS51005">
    <property type="entry name" value="NAC"/>
    <property type="match status" value="1"/>
</dbReference>
<reference evidence="7" key="1">
    <citation type="journal article" date="2014" name="Nat. Commun.">
        <title>Genome sequence of mungbean and insights into evolution within Vigna species.</title>
        <authorList>
            <person name="Kang Y.J."/>
            <person name="Kim S.K."/>
            <person name="Kim M.Y."/>
            <person name="Lestari P."/>
            <person name="Kim K.H."/>
            <person name="Ha B.K."/>
            <person name="Jun T.H."/>
            <person name="Hwang W.J."/>
            <person name="Lee T."/>
            <person name="Lee J."/>
            <person name="Shim S."/>
            <person name="Yoon M.Y."/>
            <person name="Jang Y.E."/>
            <person name="Han K.S."/>
            <person name="Taeprayoon P."/>
            <person name="Yoon N."/>
            <person name="Somta P."/>
            <person name="Tanya P."/>
            <person name="Kim K.S."/>
            <person name="Gwag J.G."/>
            <person name="Moon J.K."/>
            <person name="Lee Y.H."/>
            <person name="Park B.S."/>
            <person name="Bombarely A."/>
            <person name="Doyle J.J."/>
            <person name="Jackson S.A."/>
            <person name="Schafleitner R."/>
            <person name="Srinives P."/>
            <person name="Varshney R.K."/>
            <person name="Lee S.H."/>
        </authorList>
    </citation>
    <scope>NUCLEOTIDE SEQUENCE [LARGE SCALE GENOMIC DNA]</scope>
    <source>
        <strain evidence="7">cv. VC1973A</strain>
    </source>
</reference>
<reference evidence="8" key="2">
    <citation type="submission" date="2025-08" db="UniProtKB">
        <authorList>
            <consortium name="RefSeq"/>
        </authorList>
    </citation>
    <scope>IDENTIFICATION</scope>
    <source>
        <tissue evidence="8">Leaf</tissue>
    </source>
</reference>
<accession>A0A3Q0ET67</accession>
<gene>
    <name evidence="8" type="primary">LOC106767617</name>
</gene>
<evidence type="ECO:0000256" key="1">
    <source>
        <dbReference type="ARBA" id="ARBA00004123"/>
    </source>
</evidence>
<dbReference type="PANTHER" id="PTHR31989">
    <property type="entry name" value="NAC DOMAIN-CONTAINING PROTEIN 82-RELATED"/>
    <property type="match status" value="1"/>
</dbReference>
<evidence type="ECO:0000256" key="4">
    <source>
        <dbReference type="ARBA" id="ARBA00023163"/>
    </source>
</evidence>
<feature type="domain" description="NAC" evidence="6">
    <location>
        <begin position="1"/>
        <end position="128"/>
    </location>
</feature>
<dbReference type="Proteomes" id="UP000087766">
    <property type="component" value="Chromosome 1"/>
</dbReference>
<dbReference type="AlphaFoldDB" id="A0A3Q0ET67"/>
<keyword evidence="5" id="KW-0539">Nucleus</keyword>
<keyword evidence="7" id="KW-1185">Reference proteome</keyword>
<name>A0A3Q0ET67_VIGRR</name>
<evidence type="ECO:0000256" key="5">
    <source>
        <dbReference type="ARBA" id="ARBA00023242"/>
    </source>
</evidence>
<proteinExistence type="predicted"/>
<dbReference type="InterPro" id="IPR003441">
    <property type="entry name" value="NAC-dom"/>
</dbReference>
<evidence type="ECO:0000256" key="3">
    <source>
        <dbReference type="ARBA" id="ARBA00023125"/>
    </source>
</evidence>
<keyword evidence="3" id="KW-0238">DNA-binding</keyword>
<dbReference type="GO" id="GO:0005634">
    <property type="term" value="C:nucleus"/>
    <property type="evidence" value="ECO:0007669"/>
    <property type="project" value="UniProtKB-SubCell"/>
</dbReference>
<comment type="subcellular location">
    <subcellularLocation>
        <location evidence="1">Nucleus</location>
    </subcellularLocation>
</comment>
<dbReference type="RefSeq" id="XP_022634286.1">
    <property type="nucleotide sequence ID" value="XM_022778565.1"/>
</dbReference>
<keyword evidence="4" id="KW-0804">Transcription</keyword>
<dbReference type="GO" id="GO:0003677">
    <property type="term" value="F:DNA binding"/>
    <property type="evidence" value="ECO:0007669"/>
    <property type="project" value="UniProtKB-KW"/>
</dbReference>
<keyword evidence="2" id="KW-0805">Transcription regulation</keyword>
<dbReference type="GeneID" id="106767617"/>
<sequence>MEGFVVKEDIKLPIGFRFRPTDQELLLYYLKKKAFAQPLPASVIPICDVFQSDPWLLPGSGCWKCVGKEKEIRVCDSNEVIGMKKTLIFCKGSHQTRTRWVMHELRLVTSYAYKMAVADFAVYVIFQKRKKMTKASQQRPFCSSKLQRVHDVKASIIDFEMEFGHDNIVLPPPSSPC</sequence>
<dbReference type="Gene3D" id="2.170.150.80">
    <property type="entry name" value="NAC domain"/>
    <property type="match status" value="2"/>
</dbReference>
<evidence type="ECO:0000256" key="2">
    <source>
        <dbReference type="ARBA" id="ARBA00023015"/>
    </source>
</evidence>
<protein>
    <submittedName>
        <fullName evidence="8">NAC domain-containing protein 83 isoform X2</fullName>
    </submittedName>
</protein>
<dbReference type="InterPro" id="IPR036093">
    <property type="entry name" value="NAC_dom_sf"/>
</dbReference>
<evidence type="ECO:0000259" key="6">
    <source>
        <dbReference type="PROSITE" id="PS51005"/>
    </source>
</evidence>
<evidence type="ECO:0000313" key="7">
    <source>
        <dbReference type="Proteomes" id="UP000087766"/>
    </source>
</evidence>